<organism evidence="1 2">
    <name type="scientific">Synechococcus phage S-SSM4</name>
    <dbReference type="NCBI Taxonomy" id="536466"/>
    <lineage>
        <taxon>Viruses</taxon>
        <taxon>Duplodnaviria</taxon>
        <taxon>Heunggongvirae</taxon>
        <taxon>Uroviricota</taxon>
        <taxon>Caudoviricetes</taxon>
        <taxon>Pantevenvirales</taxon>
        <taxon>Kyanoviridae</taxon>
        <taxon>Greenvirus</taxon>
        <taxon>Greenvirus ssm4</taxon>
    </lineage>
</organism>
<dbReference type="OrthoDB" id="9334at10239"/>
<dbReference type="GeneID" id="15013565"/>
<dbReference type="Proteomes" id="UP000203282">
    <property type="component" value="Segment"/>
</dbReference>
<keyword evidence="2" id="KW-1185">Reference proteome</keyword>
<dbReference type="EMBL" id="HQ316583">
    <property type="protein sequence ID" value="AGG54207.1"/>
    <property type="molecule type" value="Genomic_DNA"/>
</dbReference>
<dbReference type="KEGG" id="vg:15013565"/>
<name>M1UG35_9CAUD</name>
<sequence>MREQPSFLMATSYNLSNFDQIKKKAPKDLKPAITAMLKNLPRGKTGIYGDALWSGSKSRQWGFKVNQDEMQAIALNFGEKPGPKGFVTEVGGYKLKFILSAKKSATAADAKTTRMQELGSAWILRRALKDNIKYSKWEDIMNDKKYSELEQIYPGISDEWIKGYFAQQKKMLNVYSSPKFDEFNREGGFMGYISDVIKEKFGISQKDNWNPADIWMIQNERKVMKTIEETVDGNGSQTILELNAVMRKMFQEETVVGVSLKKISGNTAKWQKYNVDDMGLTDTYNYDTKEFQCDLSMKNEADFQSLAVRVIVEGNGASYNFQIQGNDTSKESNLKFEPTEKGASSARMGKAPVAMVAMLLKDKKVDFVNDHKKYPATVAEFNKEIDEYKTIFNKLRSKGVSLGETDPDKALGNISAVFLSKPHAAKSKLMGMKFIHSVVTMPKKKMDEFMTDMVFIAAKKGKRFGPFGKLY</sequence>
<dbReference type="RefSeq" id="YP_007677332.1">
    <property type="nucleotide sequence ID" value="NC_020875.1"/>
</dbReference>
<gene>
    <name evidence="1" type="ORF">CYXG_00143</name>
</gene>
<reference evidence="1 2" key="1">
    <citation type="submission" date="2010-03" db="EMBL/GenBank/DDBJ databases">
        <title>The Genome Sequence of Cyanophage S-SSM4.</title>
        <authorList>
            <consortium name="The Broad Institute Genome Sequencing Platform"/>
            <person name="Henn M.R."/>
            <person name="Sullivan M.S."/>
            <person name="Osburne M.S."/>
            <person name="Levin J."/>
            <person name="Malboeuf C."/>
            <person name="Casali M."/>
            <person name="Russ C."/>
            <person name="Lennon N."/>
            <person name="Erlich R."/>
            <person name="Young S.K."/>
            <person name="Koehrsen M."/>
            <person name="Yandava C."/>
            <person name="Zeng Q."/>
            <person name="Alvarado L."/>
            <person name="Anderson S."/>
            <person name="Berlin A."/>
            <person name="Borenstein D."/>
            <person name="Chen Z."/>
            <person name="Engels R."/>
            <person name="Freedman E."/>
            <person name="Gellesch M."/>
            <person name="Goldberg J."/>
            <person name="Green L."/>
            <person name="Griggs A."/>
            <person name="Gujja S."/>
            <person name="Heiman D."/>
            <person name="Hepburn T."/>
            <person name="Howarth C."/>
            <person name="Jen D."/>
            <person name="Larson L."/>
            <person name="Lewis B."/>
            <person name="Mehta T."/>
            <person name="Park D."/>
            <person name="Pearson M."/>
            <person name="Roberts A."/>
            <person name="Ryan E."/>
            <person name="Saif S."/>
            <person name="Shea T."/>
            <person name="Shenoy N."/>
            <person name="Sisk P."/>
            <person name="Stolte C."/>
            <person name="Sykes S."/>
            <person name="Walk T."/>
            <person name="White J."/>
            <person name="Yu Q."/>
            <person name="Coleman M.L."/>
            <person name="Huang K.H."/>
            <person name="Weigele P.R."/>
            <person name="DeFrancesco A.S."/>
            <person name="Kern S.E."/>
            <person name="Thompson L.R."/>
            <person name="Fu R."/>
            <person name="Hombeck B."/>
            <person name="Chisholm S.W."/>
            <person name="Haas B."/>
            <person name="Nusbaum C."/>
            <person name="Galagan J."/>
            <person name="Birren B."/>
        </authorList>
    </citation>
    <scope>NUCLEOTIDE SEQUENCE [LARGE SCALE GENOMIC DNA]</scope>
    <source>
        <strain evidence="1 2">S-SSM4</strain>
    </source>
</reference>
<proteinExistence type="predicted"/>
<accession>M1UG35</accession>
<evidence type="ECO:0000313" key="2">
    <source>
        <dbReference type="Proteomes" id="UP000203282"/>
    </source>
</evidence>
<evidence type="ECO:0000313" key="1">
    <source>
        <dbReference type="EMBL" id="AGG54207.1"/>
    </source>
</evidence>
<protein>
    <submittedName>
        <fullName evidence="1">Uncharacterized protein</fullName>
    </submittedName>
</protein>